<dbReference type="Gramene" id="TuG1812G0300001832.01.T01">
    <property type="protein sequence ID" value="TuG1812G0300001832.01.T01"/>
    <property type="gene ID" value="TuG1812G0300001832.01"/>
</dbReference>
<proteinExistence type="predicted"/>
<sequence>PPRRRTPPITGLLLYGVVAVFLLNPRSPDPTHPDTGTDAAATQYDYGVDDPSLLPEQPDVGAQEPDATVDDDSYYTGGAYYYVMPADDDQE</sequence>
<evidence type="ECO:0000313" key="4">
    <source>
        <dbReference type="Proteomes" id="UP000015106"/>
    </source>
</evidence>
<evidence type="ECO:0000313" key="3">
    <source>
        <dbReference type="EnsemblPlants" id="TuG1812G0300001832.01.T01"/>
    </source>
</evidence>
<reference evidence="3" key="3">
    <citation type="submission" date="2022-06" db="UniProtKB">
        <authorList>
            <consortium name="EnsemblPlants"/>
        </authorList>
    </citation>
    <scope>IDENTIFICATION</scope>
</reference>
<reference evidence="3" key="2">
    <citation type="submission" date="2018-03" db="EMBL/GenBank/DDBJ databases">
        <title>The Triticum urartu genome reveals the dynamic nature of wheat genome evolution.</title>
        <authorList>
            <person name="Ling H."/>
            <person name="Ma B."/>
            <person name="Shi X."/>
            <person name="Liu H."/>
            <person name="Dong L."/>
            <person name="Sun H."/>
            <person name="Cao Y."/>
            <person name="Gao Q."/>
            <person name="Zheng S."/>
            <person name="Li Y."/>
            <person name="Yu Y."/>
            <person name="Du H."/>
            <person name="Qi M."/>
            <person name="Li Y."/>
            <person name="Yu H."/>
            <person name="Cui Y."/>
            <person name="Wang N."/>
            <person name="Chen C."/>
            <person name="Wu H."/>
            <person name="Zhao Y."/>
            <person name="Zhang J."/>
            <person name="Li Y."/>
            <person name="Zhou W."/>
            <person name="Zhang B."/>
            <person name="Hu W."/>
            <person name="Eijk M."/>
            <person name="Tang J."/>
            <person name="Witsenboer H."/>
            <person name="Zhao S."/>
            <person name="Li Z."/>
            <person name="Zhang A."/>
            <person name="Wang D."/>
            <person name="Liang C."/>
        </authorList>
    </citation>
    <scope>NUCLEOTIDE SEQUENCE [LARGE SCALE GENOMIC DNA]</scope>
    <source>
        <strain evidence="3">cv. G1812</strain>
    </source>
</reference>
<feature type="chain" id="PRO_5035902442" evidence="2">
    <location>
        <begin position="29"/>
        <end position="91"/>
    </location>
</feature>
<organism evidence="3 4">
    <name type="scientific">Triticum urartu</name>
    <name type="common">Red wild einkorn</name>
    <name type="synonym">Crithodium urartu</name>
    <dbReference type="NCBI Taxonomy" id="4572"/>
    <lineage>
        <taxon>Eukaryota</taxon>
        <taxon>Viridiplantae</taxon>
        <taxon>Streptophyta</taxon>
        <taxon>Embryophyta</taxon>
        <taxon>Tracheophyta</taxon>
        <taxon>Spermatophyta</taxon>
        <taxon>Magnoliopsida</taxon>
        <taxon>Liliopsida</taxon>
        <taxon>Poales</taxon>
        <taxon>Poaceae</taxon>
        <taxon>BOP clade</taxon>
        <taxon>Pooideae</taxon>
        <taxon>Triticodae</taxon>
        <taxon>Triticeae</taxon>
        <taxon>Triticinae</taxon>
        <taxon>Triticum</taxon>
    </lineage>
</organism>
<dbReference type="Proteomes" id="UP000015106">
    <property type="component" value="Chromosome 3"/>
</dbReference>
<keyword evidence="2" id="KW-0732">Signal</keyword>
<dbReference type="EnsemblPlants" id="TuG1812G0300001832.01.T01">
    <property type="protein sequence ID" value="TuG1812G0300001832.01.T01"/>
    <property type="gene ID" value="TuG1812G0300001832.01"/>
</dbReference>
<dbReference type="AlphaFoldDB" id="A0A8R7PPY6"/>
<reference evidence="4" key="1">
    <citation type="journal article" date="2013" name="Nature">
        <title>Draft genome of the wheat A-genome progenitor Triticum urartu.</title>
        <authorList>
            <person name="Ling H.Q."/>
            <person name="Zhao S."/>
            <person name="Liu D."/>
            <person name="Wang J."/>
            <person name="Sun H."/>
            <person name="Zhang C."/>
            <person name="Fan H."/>
            <person name="Li D."/>
            <person name="Dong L."/>
            <person name="Tao Y."/>
            <person name="Gao C."/>
            <person name="Wu H."/>
            <person name="Li Y."/>
            <person name="Cui Y."/>
            <person name="Guo X."/>
            <person name="Zheng S."/>
            <person name="Wang B."/>
            <person name="Yu K."/>
            <person name="Liang Q."/>
            <person name="Yang W."/>
            <person name="Lou X."/>
            <person name="Chen J."/>
            <person name="Feng M."/>
            <person name="Jian J."/>
            <person name="Zhang X."/>
            <person name="Luo G."/>
            <person name="Jiang Y."/>
            <person name="Liu J."/>
            <person name="Wang Z."/>
            <person name="Sha Y."/>
            <person name="Zhang B."/>
            <person name="Wu H."/>
            <person name="Tang D."/>
            <person name="Shen Q."/>
            <person name="Xue P."/>
            <person name="Zou S."/>
            <person name="Wang X."/>
            <person name="Liu X."/>
            <person name="Wang F."/>
            <person name="Yang Y."/>
            <person name="An X."/>
            <person name="Dong Z."/>
            <person name="Zhang K."/>
            <person name="Zhang X."/>
            <person name="Luo M.C."/>
            <person name="Dvorak J."/>
            <person name="Tong Y."/>
            <person name="Wang J."/>
            <person name="Yang H."/>
            <person name="Li Z."/>
            <person name="Wang D."/>
            <person name="Zhang A."/>
            <person name="Wang J."/>
        </authorList>
    </citation>
    <scope>NUCLEOTIDE SEQUENCE</scope>
    <source>
        <strain evidence="4">cv. G1812</strain>
    </source>
</reference>
<protein>
    <submittedName>
        <fullName evidence="3">Uncharacterized protein</fullName>
    </submittedName>
</protein>
<evidence type="ECO:0000256" key="1">
    <source>
        <dbReference type="SAM" id="MobiDB-lite"/>
    </source>
</evidence>
<evidence type="ECO:0000256" key="2">
    <source>
        <dbReference type="SAM" id="SignalP"/>
    </source>
</evidence>
<name>A0A8R7PPY6_TRIUA</name>
<feature type="signal peptide" evidence="2">
    <location>
        <begin position="1"/>
        <end position="28"/>
    </location>
</feature>
<keyword evidence="4" id="KW-1185">Reference proteome</keyword>
<feature type="region of interest" description="Disordered" evidence="1">
    <location>
        <begin position="25"/>
        <end position="74"/>
    </location>
</feature>
<accession>A0A8R7PPY6</accession>